<name>A0AAU9EAF7_9BACT</name>
<reference evidence="4" key="1">
    <citation type="journal article" date="2023" name="Arch. Microbiol.">
        <title>Desulfoferula mesophilus gen. nov. sp. nov., a mesophilic sulfate-reducing bacterium isolated from a brackish lake sediment.</title>
        <authorList>
            <person name="Watanabe T."/>
            <person name="Yabe T."/>
            <person name="Tsuji J.M."/>
            <person name="Fukui M."/>
        </authorList>
    </citation>
    <scope>NUCLEOTIDE SEQUENCE [LARGE SCALE GENOMIC DNA]</scope>
    <source>
        <strain evidence="4">12FAK</strain>
    </source>
</reference>
<dbReference type="GO" id="GO:0016209">
    <property type="term" value="F:antioxidant activity"/>
    <property type="evidence" value="ECO:0007669"/>
    <property type="project" value="InterPro"/>
</dbReference>
<dbReference type="KEGG" id="dmp:FAK_06180"/>
<dbReference type="SUPFAM" id="SSF52833">
    <property type="entry name" value="Thioredoxin-like"/>
    <property type="match status" value="1"/>
</dbReference>
<evidence type="ECO:0000259" key="2">
    <source>
        <dbReference type="Pfam" id="PF00578"/>
    </source>
</evidence>
<evidence type="ECO:0000313" key="4">
    <source>
        <dbReference type="Proteomes" id="UP001366166"/>
    </source>
</evidence>
<dbReference type="Pfam" id="PF00578">
    <property type="entry name" value="AhpC-TSA"/>
    <property type="match status" value="1"/>
</dbReference>
<gene>
    <name evidence="3" type="ORF">FAK_06180</name>
</gene>
<evidence type="ECO:0000313" key="3">
    <source>
        <dbReference type="EMBL" id="BEQ13552.1"/>
    </source>
</evidence>
<protein>
    <recommendedName>
        <fullName evidence="2">Alkyl hydroperoxide reductase subunit C/ Thiol specific antioxidant domain-containing protein</fullName>
    </recommendedName>
</protein>
<feature type="domain" description="Alkyl hydroperoxide reductase subunit C/ Thiol specific antioxidant" evidence="2">
    <location>
        <begin position="5"/>
        <end position="43"/>
    </location>
</feature>
<dbReference type="Proteomes" id="UP001366166">
    <property type="component" value="Chromosome"/>
</dbReference>
<dbReference type="AlphaFoldDB" id="A0AAU9EAF7"/>
<accession>A0AAU9EAF7</accession>
<dbReference type="EMBL" id="AP028679">
    <property type="protein sequence ID" value="BEQ13552.1"/>
    <property type="molecule type" value="Genomic_DNA"/>
</dbReference>
<feature type="region of interest" description="Disordered" evidence="1">
    <location>
        <begin position="1"/>
        <end position="21"/>
    </location>
</feature>
<evidence type="ECO:0000256" key="1">
    <source>
        <dbReference type="SAM" id="MobiDB-lite"/>
    </source>
</evidence>
<dbReference type="Gene3D" id="3.40.30.10">
    <property type="entry name" value="Glutaredoxin"/>
    <property type="match status" value="1"/>
</dbReference>
<proteinExistence type="predicted"/>
<dbReference type="InterPro" id="IPR036249">
    <property type="entry name" value="Thioredoxin-like_sf"/>
</dbReference>
<keyword evidence="4" id="KW-1185">Reference proteome</keyword>
<sequence>MLQKGDALPKFKLPDQSGQEKTFKDLTGKKGLVLFVYSRDNTSG</sequence>
<dbReference type="InterPro" id="IPR000866">
    <property type="entry name" value="AhpC/TSA"/>
</dbReference>
<organism evidence="3 4">
    <name type="scientific">Desulfoferula mesophila</name>
    <dbReference type="NCBI Taxonomy" id="3058419"/>
    <lineage>
        <taxon>Bacteria</taxon>
        <taxon>Pseudomonadati</taxon>
        <taxon>Thermodesulfobacteriota</taxon>
        <taxon>Desulfarculia</taxon>
        <taxon>Desulfarculales</taxon>
        <taxon>Desulfarculaceae</taxon>
        <taxon>Desulfoferula</taxon>
    </lineage>
</organism>
<dbReference type="GO" id="GO:0016491">
    <property type="term" value="F:oxidoreductase activity"/>
    <property type="evidence" value="ECO:0007669"/>
    <property type="project" value="InterPro"/>
</dbReference>